<dbReference type="AlphaFoldDB" id="A0A0K2V7D9"/>
<evidence type="ECO:0000313" key="1">
    <source>
        <dbReference type="EMBL" id="CDW46379.1"/>
    </source>
</evidence>
<sequence>MTLPSLDTTPRAMMGWGADYSFSGRFGLTLVDSPVVPPVDDFIFQLH</sequence>
<protein>
    <submittedName>
        <fullName evidence="1">Uncharacterized protein</fullName>
    </submittedName>
</protein>
<dbReference type="EMBL" id="HACA01029018">
    <property type="protein sequence ID" value="CDW46379.1"/>
    <property type="molecule type" value="Transcribed_RNA"/>
</dbReference>
<proteinExistence type="predicted"/>
<organism evidence="1">
    <name type="scientific">Lepeophtheirus salmonis</name>
    <name type="common">Salmon louse</name>
    <name type="synonym">Caligus salmonis</name>
    <dbReference type="NCBI Taxonomy" id="72036"/>
    <lineage>
        <taxon>Eukaryota</taxon>
        <taxon>Metazoa</taxon>
        <taxon>Ecdysozoa</taxon>
        <taxon>Arthropoda</taxon>
        <taxon>Crustacea</taxon>
        <taxon>Multicrustacea</taxon>
        <taxon>Hexanauplia</taxon>
        <taxon>Copepoda</taxon>
        <taxon>Siphonostomatoida</taxon>
        <taxon>Caligidae</taxon>
        <taxon>Lepeophtheirus</taxon>
    </lineage>
</organism>
<reference evidence="1" key="1">
    <citation type="submission" date="2014-05" db="EMBL/GenBank/DDBJ databases">
        <authorList>
            <person name="Chronopoulou M."/>
        </authorList>
    </citation>
    <scope>NUCLEOTIDE SEQUENCE</scope>
    <source>
        <tissue evidence="1">Whole organism</tissue>
    </source>
</reference>
<accession>A0A0K2V7D9</accession>
<name>A0A0K2V7D9_LEPSM</name>